<dbReference type="AlphaFoldDB" id="A0A938BNF2"/>
<feature type="transmembrane region" description="Helical" evidence="1">
    <location>
        <begin position="155"/>
        <end position="173"/>
    </location>
</feature>
<name>A0A938BNF2_9BACT</name>
<evidence type="ECO:0000256" key="2">
    <source>
        <dbReference type="SAM" id="SignalP"/>
    </source>
</evidence>
<reference evidence="3 4" key="1">
    <citation type="submission" date="2019-03" db="EMBL/GenBank/DDBJ databases">
        <title>Lake Tanganyika Metagenome-Assembled Genomes (MAGs).</title>
        <authorList>
            <person name="Tran P."/>
        </authorList>
    </citation>
    <scope>NUCLEOTIDE SEQUENCE [LARGE SCALE GENOMIC DNA]</scope>
    <source>
        <strain evidence="3">K_DeepCast_65m_m2_236</strain>
    </source>
</reference>
<accession>A0A938BNF2</accession>
<feature type="signal peptide" evidence="2">
    <location>
        <begin position="1"/>
        <end position="17"/>
    </location>
</feature>
<keyword evidence="1" id="KW-0812">Transmembrane</keyword>
<proteinExistence type="predicted"/>
<dbReference type="EMBL" id="VGJX01000532">
    <property type="protein sequence ID" value="MBM3275328.1"/>
    <property type="molecule type" value="Genomic_DNA"/>
</dbReference>
<gene>
    <name evidence="3" type="ORF">FJZ00_09255</name>
</gene>
<keyword evidence="1" id="KW-0472">Membrane</keyword>
<evidence type="ECO:0000313" key="3">
    <source>
        <dbReference type="EMBL" id="MBM3275328.1"/>
    </source>
</evidence>
<evidence type="ECO:0000256" key="1">
    <source>
        <dbReference type="SAM" id="Phobius"/>
    </source>
</evidence>
<evidence type="ECO:0000313" key="4">
    <source>
        <dbReference type="Proteomes" id="UP000703893"/>
    </source>
</evidence>
<dbReference type="Proteomes" id="UP000703893">
    <property type="component" value="Unassembled WGS sequence"/>
</dbReference>
<keyword evidence="2" id="KW-0732">Signal</keyword>
<protein>
    <submittedName>
        <fullName evidence="3">Uncharacterized protein</fullName>
    </submittedName>
</protein>
<keyword evidence="1" id="KW-1133">Transmembrane helix</keyword>
<sequence length="394" mass="41813">MPVLASMCVLAAVAAEAAGLSRAEITAEYGPTAPEKIVRDLQVRTDRDAFILFTQALPEAMRGKPFELAVDPASGGVTVRLAIEGSSSDAKMVAQAMMVPLEDLVHEVGGDYSAKVTVKAPGFEMPGLGMPNFSLPKLPDLPAMPALPADGAAKAVGGAVLAGGGALLVVFLIRRGFKGPKRLPLPTLWGSPVLGLLPESLARVGKLYHLQSKPCQAMGYFFMQQAHAVRKVAISSPTPEAGGTVAVTLGLFLVREGQKVLLVDLSGETNVVPAILSRFGTPPEEQAETGAHGTSIPDLDLMTMNRSDGTLPDLPPEIADGYQRILYVMPPGFRPRAIPCIDVVLKPSLKAALASVLGAPRVGWVFFGDGVPMRVSDRYYTRYYYEKLHEVSVT</sequence>
<comment type="caution">
    <text evidence="3">The sequence shown here is derived from an EMBL/GenBank/DDBJ whole genome shotgun (WGS) entry which is preliminary data.</text>
</comment>
<organism evidence="3 4">
    <name type="scientific">Candidatus Tanganyikabacteria bacterium</name>
    <dbReference type="NCBI Taxonomy" id="2961651"/>
    <lineage>
        <taxon>Bacteria</taxon>
        <taxon>Bacillati</taxon>
        <taxon>Candidatus Sericytochromatia</taxon>
        <taxon>Candidatus Tanganyikabacteria</taxon>
    </lineage>
</organism>
<feature type="chain" id="PRO_5037704843" evidence="2">
    <location>
        <begin position="18"/>
        <end position="394"/>
    </location>
</feature>